<dbReference type="Proteomes" id="UP000001514">
    <property type="component" value="Unassembled WGS sequence"/>
</dbReference>
<dbReference type="Gramene" id="EFJ20488">
    <property type="protein sequence ID" value="EFJ20488"/>
    <property type="gene ID" value="SELMODRAFT_418146"/>
</dbReference>
<dbReference type="InParanoid" id="D8S4U0"/>
<dbReference type="InterPro" id="IPR007817">
    <property type="entry name" value="Isocyanide_synthase_DIT1"/>
</dbReference>
<dbReference type="PANTHER" id="PTHR37285">
    <property type="entry name" value="SPORE WALL MATURATION PROTEIN DIT1"/>
    <property type="match status" value="1"/>
</dbReference>
<dbReference type="EMBL" id="GL377602">
    <property type="protein sequence ID" value="EFJ20488.1"/>
    <property type="molecule type" value="Genomic_DNA"/>
</dbReference>
<dbReference type="HOGENOM" id="CLU_508460_0_0_1"/>
<gene>
    <name evidence="2" type="ORF">SELMODRAFT_418146</name>
</gene>
<evidence type="ECO:0000313" key="2">
    <source>
        <dbReference type="EMBL" id="EFJ20488.1"/>
    </source>
</evidence>
<evidence type="ECO:0000313" key="3">
    <source>
        <dbReference type="Proteomes" id="UP000001514"/>
    </source>
</evidence>
<dbReference type="AlphaFoldDB" id="D8S4U0"/>
<feature type="compositionally biased region" description="Basic and acidic residues" evidence="1">
    <location>
        <begin position="1"/>
        <end position="11"/>
    </location>
</feature>
<proteinExistence type="predicted"/>
<feature type="region of interest" description="Disordered" evidence="1">
    <location>
        <begin position="1"/>
        <end position="65"/>
    </location>
</feature>
<feature type="compositionally biased region" description="Basic and acidic residues" evidence="1">
    <location>
        <begin position="48"/>
        <end position="58"/>
    </location>
</feature>
<accession>D8S4U0</accession>
<organism evidence="3">
    <name type="scientific">Selaginella moellendorffii</name>
    <name type="common">Spikemoss</name>
    <dbReference type="NCBI Taxonomy" id="88036"/>
    <lineage>
        <taxon>Eukaryota</taxon>
        <taxon>Viridiplantae</taxon>
        <taxon>Streptophyta</taxon>
        <taxon>Embryophyta</taxon>
        <taxon>Tracheophyta</taxon>
        <taxon>Lycopodiopsida</taxon>
        <taxon>Selaginellales</taxon>
        <taxon>Selaginellaceae</taxon>
        <taxon>Selaginella</taxon>
    </lineage>
</organism>
<protein>
    <submittedName>
        <fullName evidence="2">Uncharacterized protein</fullName>
    </submittedName>
</protein>
<dbReference type="KEGG" id="smo:SELMODRAFT_418146"/>
<dbReference type="PANTHER" id="PTHR37285:SF5">
    <property type="entry name" value="SPORE WALL MATURATION PROTEIN DIT1"/>
    <property type="match status" value="1"/>
</dbReference>
<reference evidence="2 3" key="1">
    <citation type="journal article" date="2011" name="Science">
        <title>The Selaginella genome identifies genetic changes associated with the evolution of vascular plants.</title>
        <authorList>
            <person name="Banks J.A."/>
            <person name="Nishiyama T."/>
            <person name="Hasebe M."/>
            <person name="Bowman J.L."/>
            <person name="Gribskov M."/>
            <person name="dePamphilis C."/>
            <person name="Albert V.A."/>
            <person name="Aono N."/>
            <person name="Aoyama T."/>
            <person name="Ambrose B.A."/>
            <person name="Ashton N.W."/>
            <person name="Axtell M.J."/>
            <person name="Barker E."/>
            <person name="Barker M.S."/>
            <person name="Bennetzen J.L."/>
            <person name="Bonawitz N.D."/>
            <person name="Chapple C."/>
            <person name="Cheng C."/>
            <person name="Correa L.G."/>
            <person name="Dacre M."/>
            <person name="DeBarry J."/>
            <person name="Dreyer I."/>
            <person name="Elias M."/>
            <person name="Engstrom E.M."/>
            <person name="Estelle M."/>
            <person name="Feng L."/>
            <person name="Finet C."/>
            <person name="Floyd S.K."/>
            <person name="Frommer W.B."/>
            <person name="Fujita T."/>
            <person name="Gramzow L."/>
            <person name="Gutensohn M."/>
            <person name="Harholt J."/>
            <person name="Hattori M."/>
            <person name="Heyl A."/>
            <person name="Hirai T."/>
            <person name="Hiwatashi Y."/>
            <person name="Ishikawa M."/>
            <person name="Iwata M."/>
            <person name="Karol K.G."/>
            <person name="Koehler B."/>
            <person name="Kolukisaoglu U."/>
            <person name="Kubo M."/>
            <person name="Kurata T."/>
            <person name="Lalonde S."/>
            <person name="Li K."/>
            <person name="Li Y."/>
            <person name="Litt A."/>
            <person name="Lyons E."/>
            <person name="Manning G."/>
            <person name="Maruyama T."/>
            <person name="Michael T.P."/>
            <person name="Mikami K."/>
            <person name="Miyazaki S."/>
            <person name="Morinaga S."/>
            <person name="Murata T."/>
            <person name="Mueller-Roeber B."/>
            <person name="Nelson D.R."/>
            <person name="Obara M."/>
            <person name="Oguri Y."/>
            <person name="Olmstead R.G."/>
            <person name="Onodera N."/>
            <person name="Petersen B.L."/>
            <person name="Pils B."/>
            <person name="Prigge M."/>
            <person name="Rensing S.A."/>
            <person name="Riano-Pachon D.M."/>
            <person name="Roberts A.W."/>
            <person name="Sato Y."/>
            <person name="Scheller H.V."/>
            <person name="Schulz B."/>
            <person name="Schulz C."/>
            <person name="Shakirov E.V."/>
            <person name="Shibagaki N."/>
            <person name="Shinohara N."/>
            <person name="Shippen D.E."/>
            <person name="Soerensen I."/>
            <person name="Sotooka R."/>
            <person name="Sugimoto N."/>
            <person name="Sugita M."/>
            <person name="Sumikawa N."/>
            <person name="Tanurdzic M."/>
            <person name="Theissen G."/>
            <person name="Ulvskov P."/>
            <person name="Wakazuki S."/>
            <person name="Weng J.K."/>
            <person name="Willats W.W."/>
            <person name="Wipf D."/>
            <person name="Wolf P.G."/>
            <person name="Yang L."/>
            <person name="Zimmer A.D."/>
            <person name="Zhu Q."/>
            <person name="Mitros T."/>
            <person name="Hellsten U."/>
            <person name="Loque D."/>
            <person name="Otillar R."/>
            <person name="Salamov A."/>
            <person name="Schmutz J."/>
            <person name="Shapiro H."/>
            <person name="Lindquist E."/>
            <person name="Lucas S."/>
            <person name="Rokhsar D."/>
            <person name="Grigoriev I.V."/>
        </authorList>
    </citation>
    <scope>NUCLEOTIDE SEQUENCE [LARGE SCALE GENOMIC DNA]</scope>
</reference>
<dbReference type="Pfam" id="PF05141">
    <property type="entry name" value="DIT1_PvcA"/>
    <property type="match status" value="1"/>
</dbReference>
<name>D8S4U0_SELML</name>
<evidence type="ECO:0000256" key="1">
    <source>
        <dbReference type="SAM" id="MobiDB-lite"/>
    </source>
</evidence>
<sequence>MQEVTCARDSDEPSEQGGCQRSWGNREARWNVVAQTSKRRDTLKKKEHSQGREEKGKFESPSSLGGEINYLGQEHKDKRLSCGTFHEFSDQVEYHISCDISLEFILAAFSVKSCNLDKTLGKFPDKAEELAIHSMKIIAEHVEASCQLFDVVGSDATVDTYGEMFRETAHNLYPGLISFYRLDDFSTWLKSCQSSNTTLEHPVKTLLTSNAETARRALMCLFGSDESSITRHIKEDLETRNLYRGFSRFMLEDLYDHEPCKALPTKSAKKKLCSKVGFLMIQRNRAYSAMASQQRCQFDPPLVAAQRSSEEKNFHTPTPWHNAVVELANGKFVLLHSRVIHRSGELTGEELKISEETKPLQTGQVNAIGYPILCQGRGIGKEEEAKKRGGSSFEQARVWSFDVPGEQQLRKPRLAIAHGPPMSTKFSLLPLHGYCPQDYNLEYCAAPHPGPILFCFSYGCCSSRYLVANPLSGRYTQVHTLIETCVKDFKTKLSSLVFLALWLLQACLGGGDVSYSFDWVSEQLPRARGLVVVLVA</sequence>
<keyword evidence="3" id="KW-1185">Reference proteome</keyword>